<comment type="caution">
    <text evidence="1">The sequence shown here is derived from an EMBL/GenBank/DDBJ whole genome shotgun (WGS) entry which is preliminary data.</text>
</comment>
<evidence type="ECO:0008006" key="3">
    <source>
        <dbReference type="Google" id="ProtNLM"/>
    </source>
</evidence>
<name>A0ABQ5D2P0_9ASTR</name>
<evidence type="ECO:0000313" key="2">
    <source>
        <dbReference type="Proteomes" id="UP001151760"/>
    </source>
</evidence>
<accession>A0ABQ5D2P0</accession>
<dbReference type="Proteomes" id="UP001151760">
    <property type="component" value="Unassembled WGS sequence"/>
</dbReference>
<sequence>MKKGKKLVKKELIVALKGELYFVKFIINPVEDDFEPGVILGRSFLRLAKGVVDFGNGVITIYPEPDPFEDDYEKIGKILDYWDQLLDFNFDDVPKFEEELPPFICKIGKSNRNKKRAMENLNIFYQDIGPSSSAGGHLTQKVAAKEALAIRISQKFYLLEEERPEKDDPGAFIFPIKLEGKVNENALADTGSDINTMPYRIFETLGREDMKKIDRGITMINHTQAEAMGKLSNVLCQVGKPDYKGSYTKEEEAIGQWRTEIRLTDLYNTRLAQLLPRHIYSPCIVNWDVLNRMGCDREIDDMLRIRVCEAESDEEIFTSMAWIRAFNINEPIYAKLCHDLNLLEFARRLGLYQAAELEEDGFNVYFVGGVILPLSEPIFEVIYKISLYSFVSKDDWFISKLARKCMVLTEDMVRSLSASVYCRDLDSITLRDLIDYDGKLIPEDPQPGVPRVGIPRPPRASMQDLYDRMGRMEIRQDAIERMEYREPTTHLAMLNRSMTTTITYSLSPPHRISSSR</sequence>
<reference evidence="1" key="1">
    <citation type="journal article" date="2022" name="Int. J. Mol. Sci.">
        <title>Draft Genome of Tanacetum Coccineum: Genomic Comparison of Closely Related Tanacetum-Family Plants.</title>
        <authorList>
            <person name="Yamashiro T."/>
            <person name="Shiraishi A."/>
            <person name="Nakayama K."/>
            <person name="Satake H."/>
        </authorList>
    </citation>
    <scope>NUCLEOTIDE SEQUENCE</scope>
</reference>
<dbReference type="PANTHER" id="PTHR33067">
    <property type="entry name" value="RNA-DIRECTED DNA POLYMERASE-RELATED"/>
    <property type="match status" value="1"/>
</dbReference>
<keyword evidence="2" id="KW-1185">Reference proteome</keyword>
<dbReference type="InterPro" id="IPR021109">
    <property type="entry name" value="Peptidase_aspartic_dom_sf"/>
</dbReference>
<dbReference type="Gene3D" id="2.40.70.10">
    <property type="entry name" value="Acid Proteases"/>
    <property type="match status" value="1"/>
</dbReference>
<evidence type="ECO:0000313" key="1">
    <source>
        <dbReference type="EMBL" id="GJT32458.1"/>
    </source>
</evidence>
<dbReference type="EMBL" id="BQNB010014795">
    <property type="protein sequence ID" value="GJT32458.1"/>
    <property type="molecule type" value="Genomic_DNA"/>
</dbReference>
<organism evidence="1 2">
    <name type="scientific">Tanacetum coccineum</name>
    <dbReference type="NCBI Taxonomy" id="301880"/>
    <lineage>
        <taxon>Eukaryota</taxon>
        <taxon>Viridiplantae</taxon>
        <taxon>Streptophyta</taxon>
        <taxon>Embryophyta</taxon>
        <taxon>Tracheophyta</taxon>
        <taxon>Spermatophyta</taxon>
        <taxon>Magnoliopsida</taxon>
        <taxon>eudicotyledons</taxon>
        <taxon>Gunneridae</taxon>
        <taxon>Pentapetalae</taxon>
        <taxon>asterids</taxon>
        <taxon>campanulids</taxon>
        <taxon>Asterales</taxon>
        <taxon>Asteraceae</taxon>
        <taxon>Asteroideae</taxon>
        <taxon>Anthemideae</taxon>
        <taxon>Anthemidinae</taxon>
        <taxon>Tanacetum</taxon>
    </lineage>
</organism>
<reference evidence="1" key="2">
    <citation type="submission" date="2022-01" db="EMBL/GenBank/DDBJ databases">
        <authorList>
            <person name="Yamashiro T."/>
            <person name="Shiraishi A."/>
            <person name="Satake H."/>
            <person name="Nakayama K."/>
        </authorList>
    </citation>
    <scope>NUCLEOTIDE SEQUENCE</scope>
</reference>
<protein>
    <recommendedName>
        <fullName evidence="3">Peptidase A2 domain-containing protein</fullName>
    </recommendedName>
</protein>
<dbReference type="PANTHER" id="PTHR33067:SF31">
    <property type="entry name" value="RNA-DIRECTED DNA POLYMERASE"/>
    <property type="match status" value="1"/>
</dbReference>
<gene>
    <name evidence="1" type="ORF">Tco_0922877</name>
</gene>
<proteinExistence type="predicted"/>